<feature type="compositionally biased region" description="Polar residues" evidence="6">
    <location>
        <begin position="948"/>
        <end position="961"/>
    </location>
</feature>
<feature type="region of interest" description="Disordered" evidence="6">
    <location>
        <begin position="948"/>
        <end position="983"/>
    </location>
</feature>
<evidence type="ECO:0000313" key="8">
    <source>
        <dbReference type="EMBL" id="GEU37289.1"/>
    </source>
</evidence>
<dbReference type="Gene3D" id="3.30.420.10">
    <property type="entry name" value="Ribonuclease H-like superfamily/Ribonuclease H"/>
    <property type="match status" value="1"/>
</dbReference>
<dbReference type="GO" id="GO:0004190">
    <property type="term" value="F:aspartic-type endopeptidase activity"/>
    <property type="evidence" value="ECO:0007669"/>
    <property type="project" value="UniProtKB-KW"/>
</dbReference>
<keyword evidence="2" id="KW-0479">Metal-binding</keyword>
<feature type="region of interest" description="Disordered" evidence="6">
    <location>
        <begin position="1004"/>
        <end position="1033"/>
    </location>
</feature>
<evidence type="ECO:0000256" key="5">
    <source>
        <dbReference type="SAM" id="Coils"/>
    </source>
</evidence>
<organism evidence="8">
    <name type="scientific">Tanacetum cinerariifolium</name>
    <name type="common">Dalmatian daisy</name>
    <name type="synonym">Chrysanthemum cinerariifolium</name>
    <dbReference type="NCBI Taxonomy" id="118510"/>
    <lineage>
        <taxon>Eukaryota</taxon>
        <taxon>Viridiplantae</taxon>
        <taxon>Streptophyta</taxon>
        <taxon>Embryophyta</taxon>
        <taxon>Tracheophyta</taxon>
        <taxon>Spermatophyta</taxon>
        <taxon>Magnoliopsida</taxon>
        <taxon>eudicotyledons</taxon>
        <taxon>Gunneridae</taxon>
        <taxon>Pentapetalae</taxon>
        <taxon>asterids</taxon>
        <taxon>campanulids</taxon>
        <taxon>Asterales</taxon>
        <taxon>Asteraceae</taxon>
        <taxon>Asteroideae</taxon>
        <taxon>Anthemideae</taxon>
        <taxon>Anthemidinae</taxon>
        <taxon>Tanacetum</taxon>
    </lineage>
</organism>
<feature type="region of interest" description="Disordered" evidence="6">
    <location>
        <begin position="1"/>
        <end position="78"/>
    </location>
</feature>
<evidence type="ECO:0000259" key="7">
    <source>
        <dbReference type="PROSITE" id="PS50994"/>
    </source>
</evidence>
<dbReference type="Pfam" id="PF00665">
    <property type="entry name" value="rve"/>
    <property type="match status" value="1"/>
</dbReference>
<dbReference type="GO" id="GO:0046872">
    <property type="term" value="F:metal ion binding"/>
    <property type="evidence" value="ECO:0007669"/>
    <property type="project" value="UniProtKB-KW"/>
</dbReference>
<proteinExistence type="predicted"/>
<comment type="caution">
    <text evidence="8">The sequence shown here is derived from an EMBL/GenBank/DDBJ whole genome shotgun (WGS) entry which is preliminary data.</text>
</comment>
<dbReference type="GO" id="GO:0006508">
    <property type="term" value="P:proteolysis"/>
    <property type="evidence" value="ECO:0007669"/>
    <property type="project" value="UniProtKB-KW"/>
</dbReference>
<feature type="compositionally biased region" description="Polar residues" evidence="6">
    <location>
        <begin position="970"/>
        <end position="983"/>
    </location>
</feature>
<dbReference type="InterPro" id="IPR012337">
    <property type="entry name" value="RNaseH-like_sf"/>
</dbReference>
<dbReference type="InterPro" id="IPR025724">
    <property type="entry name" value="GAG-pre-integrase_dom"/>
</dbReference>
<reference evidence="8" key="1">
    <citation type="journal article" date="2019" name="Sci. Rep.">
        <title>Draft genome of Tanacetum cinerariifolium, the natural source of mosquito coil.</title>
        <authorList>
            <person name="Yamashiro T."/>
            <person name="Shiraishi A."/>
            <person name="Satake H."/>
            <person name="Nakayama K."/>
        </authorList>
    </citation>
    <scope>NUCLEOTIDE SEQUENCE</scope>
</reference>
<sequence length="1404" mass="160303">MEKKANPLALVTTAQASQDPYYQTSRSHRSLAQSLKPSIPTRSHSTTKNKGKEIAKPITPPSETASAEDSDPEQIQRDNDMQKNLALIAKYFKKIYKPTNNNLRTSSNSKNKNVDTPLRKLKRVKDSAYHKEKMLLCKQAEQGVLLQAEQYDWLEDTDEEVDEQELEAHYSYMAKIQEVPTADSGIDLEPVEQVQNDARYNVFANDLQHYKPSESVSNTCLVETDDSNVIPDSPDMCEGDIQNDQNDVESDDEHVALANLIANLKLDVDENKKIQNKSLGESISVRDSFLVALQTKQAEFEKYKAFNDCIVDYDKLKGRLNETLGQLALKDIEIKEGLKTKAYEISVVKEKHDELMKQSLLTKSHYEGLVKQKTKVITDLKLREEQDIEKMLLMEKQLKFLNEVVYKRSQSIKTIHMMAPKVSTYNGRPTFANPRYLKQAQSEISCLYAFPYDQNTYANRLIPDGEETLALKRESRSKLNKDSVRPYDYTKLNSLYEIFKPPTQDKIRRAYNVMTNNINHFKEIIDNAWIKHSKDQFRALTAQDMEILIQTYLMPLATKTQNDSFRFVHELKQEMHVDLKYVESLEKEIDELESDMAEFSDMYDVILQECVSNDVMCSYLQSLSDLDALAELQCMYLHKVKECDCLAQKLSNQTESVSKKVHNELLQHFSKVEKHLITLEIALQKCKEQIVQLILFIIDSGCTKHMTDNLKLLCNFVEKFLGAVRFGNDQFAPILGYGDLVQVNITINRVYYFEGLNHNLFSVGNRRSELYTISLQESTSSTPLCLMAKASPTQASLWHRRLSHLNFDYINLLSKKDILIGLPKLKYVKDQLCSSCELSKAKRSSFKSKVVPNSKGRLNLLHMDLCGPMRVASINGKKYILVIVDDYSRYTWTLFLRSKDETPEVLKEFLTMIQRNLQALVITVRTDRGIEFLNKTLNAFFKEEGIKHQTSTARTPEQNGVASDYDNSDPVPQQQGVSSSADAHVPSQQELDLLFRPLYDEFFNAGSNPQDKQPSTNIQPTSEPSTPTNVHAEENNNDQAKEGEHVPNDKFTSPFCTPEELHQFDRLQVWELVDKPFGKMVIKLKWLWKNKKDEDQTMIRNKARVVAKGYAHEEAHKAFLIYQMDVKMAFLNGPLKEEVYVAQPDGFVDPDYPEKVYHLRKPLYGLKQAPRAWYDELSKFLTSKGFTKGLQIHQSPCGIFINQAKYTLEILHKHGMGKGQSIGTLMATKPKLDADLSENPVDQTNYLSKIRSLVYLTSSRPDIVQTNCTAMSSAEAKYVALSARCAEVIMPPKRTSTSAAPAMTHAAIRQLVADSVAVTLKAQAATLANTDNTNRNSGPRVTPVARKYTYKRFMSCQPFYFNGTEGAIGLICWFKRTESPIGIEEANKITWSEFKRLLIKKYCP</sequence>
<dbReference type="Pfam" id="PF13976">
    <property type="entry name" value="gag_pre-integrs"/>
    <property type="match status" value="1"/>
</dbReference>
<dbReference type="Pfam" id="PF07727">
    <property type="entry name" value="RVT_2"/>
    <property type="match status" value="1"/>
</dbReference>
<evidence type="ECO:0000256" key="1">
    <source>
        <dbReference type="ARBA" id="ARBA00022670"/>
    </source>
</evidence>
<dbReference type="InterPro" id="IPR013103">
    <property type="entry name" value="RVT_2"/>
</dbReference>
<dbReference type="InterPro" id="IPR039537">
    <property type="entry name" value="Retrotran_Ty1/copia-like"/>
</dbReference>
<accession>A0A6L2JKS2</accession>
<dbReference type="GO" id="GO:0003676">
    <property type="term" value="F:nucleic acid binding"/>
    <property type="evidence" value="ECO:0007669"/>
    <property type="project" value="InterPro"/>
</dbReference>
<keyword evidence="4" id="KW-0378">Hydrolase</keyword>
<dbReference type="GO" id="GO:0015074">
    <property type="term" value="P:DNA integration"/>
    <property type="evidence" value="ECO:0007669"/>
    <property type="project" value="InterPro"/>
</dbReference>
<dbReference type="InterPro" id="IPR001584">
    <property type="entry name" value="Integrase_cat-core"/>
</dbReference>
<dbReference type="SUPFAM" id="SSF56672">
    <property type="entry name" value="DNA/RNA polymerases"/>
    <property type="match status" value="1"/>
</dbReference>
<evidence type="ECO:0000256" key="3">
    <source>
        <dbReference type="ARBA" id="ARBA00022750"/>
    </source>
</evidence>
<dbReference type="SUPFAM" id="SSF53098">
    <property type="entry name" value="Ribonuclease H-like"/>
    <property type="match status" value="1"/>
</dbReference>
<dbReference type="PANTHER" id="PTHR42648">
    <property type="entry name" value="TRANSPOSASE, PUTATIVE-RELATED"/>
    <property type="match status" value="1"/>
</dbReference>
<feature type="coiled-coil region" evidence="5">
    <location>
        <begin position="582"/>
        <end position="609"/>
    </location>
</feature>
<dbReference type="PROSITE" id="PS50994">
    <property type="entry name" value="INTEGRASE"/>
    <property type="match status" value="1"/>
</dbReference>
<protein>
    <recommendedName>
        <fullName evidence="7">Integrase catalytic domain-containing protein</fullName>
    </recommendedName>
</protein>
<dbReference type="InterPro" id="IPR043502">
    <property type="entry name" value="DNA/RNA_pol_sf"/>
</dbReference>
<evidence type="ECO:0000256" key="4">
    <source>
        <dbReference type="ARBA" id="ARBA00022801"/>
    </source>
</evidence>
<evidence type="ECO:0000256" key="2">
    <source>
        <dbReference type="ARBA" id="ARBA00022723"/>
    </source>
</evidence>
<gene>
    <name evidence="8" type="ORF">Tci_009267</name>
</gene>
<feature type="compositionally biased region" description="Polar residues" evidence="6">
    <location>
        <begin position="12"/>
        <end position="48"/>
    </location>
</feature>
<name>A0A6L2JKS2_TANCI</name>
<evidence type="ECO:0000256" key="6">
    <source>
        <dbReference type="SAM" id="MobiDB-lite"/>
    </source>
</evidence>
<dbReference type="InterPro" id="IPR054722">
    <property type="entry name" value="PolX-like_BBD"/>
</dbReference>
<dbReference type="Pfam" id="PF22936">
    <property type="entry name" value="Pol_BBD"/>
    <property type="match status" value="1"/>
</dbReference>
<keyword evidence="1" id="KW-0645">Protease</keyword>
<feature type="compositionally biased region" description="Polar residues" evidence="6">
    <location>
        <begin position="1005"/>
        <end position="1029"/>
    </location>
</feature>
<keyword evidence="5" id="KW-0175">Coiled coil</keyword>
<dbReference type="PANTHER" id="PTHR42648:SF21">
    <property type="entry name" value="CYSTEINE-RICH RLK (RECEPTOR-LIKE PROTEIN KINASE) 8"/>
    <property type="match status" value="1"/>
</dbReference>
<keyword evidence="3" id="KW-0064">Aspartyl protease</keyword>
<feature type="domain" description="Integrase catalytic" evidence="7">
    <location>
        <begin position="848"/>
        <end position="962"/>
    </location>
</feature>
<dbReference type="InterPro" id="IPR036397">
    <property type="entry name" value="RNaseH_sf"/>
</dbReference>
<dbReference type="EMBL" id="BKCJ010000911">
    <property type="protein sequence ID" value="GEU37289.1"/>
    <property type="molecule type" value="Genomic_DNA"/>
</dbReference>